<feature type="non-terminal residue" evidence="1">
    <location>
        <position position="84"/>
    </location>
</feature>
<comment type="caution">
    <text evidence="1">The sequence shown here is derived from an EMBL/GenBank/DDBJ whole genome shotgun (WGS) entry which is preliminary data.</text>
</comment>
<protein>
    <submittedName>
        <fullName evidence="1">Uncharacterized protein</fullName>
    </submittedName>
</protein>
<evidence type="ECO:0000313" key="2">
    <source>
        <dbReference type="Proteomes" id="UP001432322"/>
    </source>
</evidence>
<proteinExistence type="predicted"/>
<dbReference type="EMBL" id="BTSY01000005">
    <property type="protein sequence ID" value="GMT30179.1"/>
    <property type="molecule type" value="Genomic_DNA"/>
</dbReference>
<keyword evidence="2" id="KW-1185">Reference proteome</keyword>
<sequence length="84" mass="9486">TNEECSMVTARGRPVFCSSMELVMERLGHLLSNENMSEKLTLTLDRINPFHKNLVSFALALNVPDLYVECSYKNGQRHSALSNL</sequence>
<accession>A0AAV5WHG2</accession>
<name>A0AAV5WHG2_9BILA</name>
<dbReference type="Proteomes" id="UP001432322">
    <property type="component" value="Unassembled WGS sequence"/>
</dbReference>
<evidence type="ECO:0000313" key="1">
    <source>
        <dbReference type="EMBL" id="GMT30179.1"/>
    </source>
</evidence>
<feature type="non-terminal residue" evidence="1">
    <location>
        <position position="1"/>
    </location>
</feature>
<dbReference type="AlphaFoldDB" id="A0AAV5WHG2"/>
<organism evidence="1 2">
    <name type="scientific">Pristionchus fissidentatus</name>
    <dbReference type="NCBI Taxonomy" id="1538716"/>
    <lineage>
        <taxon>Eukaryota</taxon>
        <taxon>Metazoa</taxon>
        <taxon>Ecdysozoa</taxon>
        <taxon>Nematoda</taxon>
        <taxon>Chromadorea</taxon>
        <taxon>Rhabditida</taxon>
        <taxon>Rhabditina</taxon>
        <taxon>Diplogasteromorpha</taxon>
        <taxon>Diplogasteroidea</taxon>
        <taxon>Neodiplogasteridae</taxon>
        <taxon>Pristionchus</taxon>
    </lineage>
</organism>
<reference evidence="1" key="1">
    <citation type="submission" date="2023-10" db="EMBL/GenBank/DDBJ databases">
        <title>Genome assembly of Pristionchus species.</title>
        <authorList>
            <person name="Yoshida K."/>
            <person name="Sommer R.J."/>
        </authorList>
    </citation>
    <scope>NUCLEOTIDE SEQUENCE</scope>
    <source>
        <strain evidence="1">RS5133</strain>
    </source>
</reference>
<gene>
    <name evidence="1" type="ORF">PFISCL1PPCAC_21476</name>
</gene>